<proteinExistence type="predicted"/>
<name>A0A401LS03_9BACE</name>
<dbReference type="SMART" id="SM00028">
    <property type="entry name" value="TPR"/>
    <property type="match status" value="1"/>
</dbReference>
<dbReference type="AlphaFoldDB" id="A0A401LS03"/>
<comment type="caution">
    <text evidence="2">The sequence shown here is derived from an EMBL/GenBank/DDBJ whole genome shotgun (WGS) entry which is preliminary data.</text>
</comment>
<reference evidence="2 3" key="1">
    <citation type="submission" date="2018-10" db="EMBL/GenBank/DDBJ databases">
        <title>Draft Genome Sequence of Bacteroides sp. KCTC 15687.</title>
        <authorList>
            <person name="Yu S.Y."/>
            <person name="Kim J.S."/>
            <person name="Oh B.S."/>
            <person name="Park S.H."/>
            <person name="Kang S.W."/>
            <person name="Park J.E."/>
            <person name="Choi S.H."/>
            <person name="Han K.I."/>
            <person name="Lee K.C."/>
            <person name="Eom M.K."/>
            <person name="Suh M.K."/>
            <person name="Lee D.H."/>
            <person name="Yoon H."/>
            <person name="Kim B."/>
            <person name="Yang S.J."/>
            <person name="Lee J.S."/>
            <person name="Lee J.H."/>
        </authorList>
    </citation>
    <scope>NUCLEOTIDE SEQUENCE [LARGE SCALE GENOMIC DNA]</scope>
    <source>
        <strain evidence="2 3">KCTC 15687</strain>
    </source>
</reference>
<keyword evidence="3" id="KW-1185">Reference proteome</keyword>
<evidence type="ECO:0000256" key="1">
    <source>
        <dbReference type="PROSITE-ProRule" id="PRU00339"/>
    </source>
</evidence>
<keyword evidence="1" id="KW-0802">TPR repeat</keyword>
<dbReference type="SUPFAM" id="SSF48452">
    <property type="entry name" value="TPR-like"/>
    <property type="match status" value="1"/>
</dbReference>
<dbReference type="EMBL" id="BHWB01000003">
    <property type="protein sequence ID" value="GCB34335.1"/>
    <property type="molecule type" value="Genomic_DNA"/>
</dbReference>
<evidence type="ECO:0000313" key="3">
    <source>
        <dbReference type="Proteomes" id="UP000288079"/>
    </source>
</evidence>
<sequence length="182" mass="21464">MRQSLLYIVVWVLLCSGCGRSYPDEIVLAERIIKEKPDSALSFLKSIKHEVNKKPIDIQMYYNLLLVKASDKSYELHTSDSLIKQVVLYYKEKKDYEKLTTAYYYLGRVYMDMCKTPRALDAFQKAVEISSDEQNSDIQGLIFIPIIHGRFPVRRIWMCIYKKRYKLLRGKRLLKGNCIMLF</sequence>
<dbReference type="RefSeq" id="WP_125040542.1">
    <property type="nucleotide sequence ID" value="NZ_BHWB01000003.1"/>
</dbReference>
<organism evidence="2 3">
    <name type="scientific">Bacteroides faecalis</name>
    <dbReference type="NCBI Taxonomy" id="2447885"/>
    <lineage>
        <taxon>Bacteria</taxon>
        <taxon>Pseudomonadati</taxon>
        <taxon>Bacteroidota</taxon>
        <taxon>Bacteroidia</taxon>
        <taxon>Bacteroidales</taxon>
        <taxon>Bacteroidaceae</taxon>
        <taxon>Bacteroides</taxon>
    </lineage>
</organism>
<dbReference type="Gene3D" id="1.25.40.10">
    <property type="entry name" value="Tetratricopeptide repeat domain"/>
    <property type="match status" value="1"/>
</dbReference>
<protein>
    <submittedName>
        <fullName evidence="2">Uncharacterized protein</fullName>
    </submittedName>
</protein>
<dbReference type="Proteomes" id="UP000288079">
    <property type="component" value="Unassembled WGS sequence"/>
</dbReference>
<accession>A0A401LS03</accession>
<dbReference type="OrthoDB" id="1070114at2"/>
<dbReference type="InterPro" id="IPR019734">
    <property type="entry name" value="TPR_rpt"/>
</dbReference>
<evidence type="ECO:0000313" key="2">
    <source>
        <dbReference type="EMBL" id="GCB34335.1"/>
    </source>
</evidence>
<dbReference type="InterPro" id="IPR011990">
    <property type="entry name" value="TPR-like_helical_dom_sf"/>
</dbReference>
<gene>
    <name evidence="2" type="ORF">KGMB02408_12800</name>
</gene>
<dbReference type="PROSITE" id="PS50005">
    <property type="entry name" value="TPR"/>
    <property type="match status" value="1"/>
</dbReference>
<feature type="repeat" description="TPR" evidence="1">
    <location>
        <begin position="100"/>
        <end position="133"/>
    </location>
</feature>